<dbReference type="PANTHER" id="PTHR21724:SF109">
    <property type="entry name" value="SHKT DOMAIN-CONTAINING PROTEIN"/>
    <property type="match status" value="1"/>
</dbReference>
<sequence length="234" mass="26771">MIVFNIIIVFIYILQSFHVTSTNLSIEAKKEICIAVVESNKCNNTVLREFVCDNCQKECNNKITPDCNEFIGNECKDYYDYCSDVKSLCNVDYMKSFLDKYCPITCNKLESAIEYMSCQKIKDLGMCYDKSNRHIICNSCFTTCGFENSNYCDENILIKSTKECVDKMDCSSYTHLCNVPALKDSLKGVCDKTCNYCDDGTTLSPSTSNKKEKIFTTTHLIDIHRKDMCLSLRD</sequence>
<dbReference type="Proteomes" id="UP000035682">
    <property type="component" value="Unplaced"/>
</dbReference>
<proteinExistence type="predicted"/>
<feature type="domain" description="ShKT" evidence="2">
    <location>
        <begin position="35"/>
        <end position="60"/>
    </location>
</feature>
<evidence type="ECO:0000313" key="5">
    <source>
        <dbReference type="WBParaSite" id="SRAE_0000000200.1"/>
    </source>
</evidence>
<name>A0A090L065_STRRB</name>
<evidence type="ECO:0000313" key="3">
    <source>
        <dbReference type="EMBL" id="CEF60869.1"/>
    </source>
</evidence>
<dbReference type="PANTHER" id="PTHR21724">
    <property type="entry name" value="SHKT DOMAIN-CONTAINING PROTEIN"/>
    <property type="match status" value="1"/>
</dbReference>
<keyword evidence="1" id="KW-0732">Signal</keyword>
<organism evidence="3">
    <name type="scientific">Strongyloides ratti</name>
    <name type="common">Parasitic roundworm</name>
    <dbReference type="NCBI Taxonomy" id="34506"/>
    <lineage>
        <taxon>Eukaryota</taxon>
        <taxon>Metazoa</taxon>
        <taxon>Ecdysozoa</taxon>
        <taxon>Nematoda</taxon>
        <taxon>Chromadorea</taxon>
        <taxon>Rhabditida</taxon>
        <taxon>Tylenchina</taxon>
        <taxon>Panagrolaimomorpha</taxon>
        <taxon>Strongyloidoidea</taxon>
        <taxon>Strongyloididae</taxon>
        <taxon>Strongyloides</taxon>
    </lineage>
</organism>
<dbReference type="Gene3D" id="1.10.10.1870">
    <property type="entry name" value="ShTK domain-like"/>
    <property type="match status" value="1"/>
</dbReference>
<dbReference type="InterPro" id="IPR003582">
    <property type="entry name" value="ShKT_dom"/>
</dbReference>
<protein>
    <submittedName>
        <fullName evidence="3 5">ShKT domain-containing protein</fullName>
    </submittedName>
</protein>
<keyword evidence="4" id="KW-1185">Reference proteome</keyword>
<dbReference type="AlphaFoldDB" id="A0A090L065"/>
<dbReference type="CTD" id="36373236"/>
<feature type="chain" id="PRO_5015030268" evidence="1">
    <location>
        <begin position="17"/>
        <end position="234"/>
    </location>
</feature>
<evidence type="ECO:0000256" key="1">
    <source>
        <dbReference type="SAM" id="SignalP"/>
    </source>
</evidence>
<reference evidence="4" key="2">
    <citation type="submission" date="2014-09" db="EMBL/GenBank/DDBJ databases">
        <authorList>
            <person name="Martin A.A."/>
        </authorList>
    </citation>
    <scope>NUCLEOTIDE SEQUENCE</scope>
    <source>
        <strain evidence="4">ED321</strain>
    </source>
</reference>
<evidence type="ECO:0000313" key="6">
    <source>
        <dbReference type="WormBase" id="SRAE_0000000200"/>
    </source>
</evidence>
<feature type="domain" description="ShKT" evidence="2">
    <location>
        <begin position="74"/>
        <end position="107"/>
    </location>
</feature>
<accession>A0A090L065</accession>
<dbReference type="WBParaSite" id="SRAE_0000000200.1">
    <property type="protein sequence ID" value="SRAE_0000000200.1"/>
    <property type="gene ID" value="WBGene00255738"/>
</dbReference>
<dbReference type="GeneID" id="36373236"/>
<feature type="domain" description="ShKT" evidence="2">
    <location>
        <begin position="163"/>
        <end position="197"/>
    </location>
</feature>
<dbReference type="Pfam" id="PF01549">
    <property type="entry name" value="ShK"/>
    <property type="match status" value="3"/>
</dbReference>
<reference evidence="5" key="3">
    <citation type="submission" date="2020-12" db="UniProtKB">
        <authorList>
            <consortium name="WormBaseParasite"/>
        </authorList>
    </citation>
    <scope>IDENTIFICATION</scope>
</reference>
<dbReference type="WormBase" id="SRAE_0000000200">
    <property type="protein sequence ID" value="SRP03839"/>
    <property type="gene ID" value="WBGene00255738"/>
</dbReference>
<evidence type="ECO:0000313" key="4">
    <source>
        <dbReference type="Proteomes" id="UP000035682"/>
    </source>
</evidence>
<reference evidence="3" key="1">
    <citation type="submission" date="2014-09" db="EMBL/GenBank/DDBJ databases">
        <authorList>
            <person name="Aslett A.Martin."/>
        </authorList>
    </citation>
    <scope>NUCLEOTIDE SEQUENCE</scope>
    <source>
        <strain evidence="3">ED321 Heterogonic</strain>
    </source>
</reference>
<evidence type="ECO:0000259" key="2">
    <source>
        <dbReference type="Pfam" id="PF01549"/>
    </source>
</evidence>
<gene>
    <name evidence="3 5 6" type="ORF">SRAE_0000000200</name>
</gene>
<dbReference type="EMBL" id="LN609405">
    <property type="protein sequence ID" value="CEF60869.1"/>
    <property type="molecule type" value="Genomic_DNA"/>
</dbReference>
<feature type="signal peptide" evidence="1">
    <location>
        <begin position="1"/>
        <end position="16"/>
    </location>
</feature>
<dbReference type="RefSeq" id="XP_024500078.1">
    <property type="nucleotide sequence ID" value="XM_024645835.1"/>
</dbReference>